<dbReference type="InterPro" id="IPR059226">
    <property type="entry name" value="Choice_anch_Q_dom"/>
</dbReference>
<gene>
    <name evidence="3" type="ORF">AAAT34_03390</name>
</gene>
<feature type="region of interest" description="Disordered" evidence="1">
    <location>
        <begin position="450"/>
        <end position="482"/>
    </location>
</feature>
<dbReference type="NCBIfam" id="NF041518">
    <property type="entry name" value="choice_anch_Q"/>
    <property type="match status" value="1"/>
</dbReference>
<dbReference type="InterPro" id="IPR012334">
    <property type="entry name" value="Pectin_lyas_fold"/>
</dbReference>
<name>A0ABV1FNW2_9BACT</name>
<feature type="compositionally biased region" description="Basic and acidic residues" evidence="1">
    <location>
        <begin position="458"/>
        <end position="470"/>
    </location>
</feature>
<organism evidence="3 4">
    <name type="scientific">Hallella faecis</name>
    <dbReference type="NCBI Taxonomy" id="2841596"/>
    <lineage>
        <taxon>Bacteria</taxon>
        <taxon>Pseudomonadati</taxon>
        <taxon>Bacteroidota</taxon>
        <taxon>Bacteroidia</taxon>
        <taxon>Bacteroidales</taxon>
        <taxon>Prevotellaceae</taxon>
        <taxon>Hallella</taxon>
    </lineage>
</organism>
<evidence type="ECO:0000256" key="2">
    <source>
        <dbReference type="SAM" id="SignalP"/>
    </source>
</evidence>
<sequence length="482" mass="52959">MKKQTIYMCVMMLLGVLSSCTDDDSFTTAPSHVLTLSVDTVNIDTVFSNVPTATRSFWVYNHSGDGLRCQSVRLANGAATGFRVNVDGQYLAPSSGYAASGIEVRNKDSIRVFVELTSPENGKPDPQLCQDDLIFTLESGVEQKVNLRAYTWDALKLTNVHITRDSLISAQQKPIIIYGGVEVDSGATLTIAPGTTLYFHNDAGMNVRGTLKTLGEEGREVVLRGDRIDRMFDYLPYDRVPGQWQGVRLYASSYNNHLAFIDIHSAYHGVVADSSDVELQKLTLDHSTIHNCQGYGLHAIHAKLTLLNSQITNTLESCLRIDGGNATLNQCTLAQFYPFDARRGAALQFTSTQAPLVNLSVSNTLVTGYADDVLMGEAGDTAVAFQYLFDHCILRTPKVTTADSVRFTQVVFEDVADTTHCGDKHFANIDTDNLIYNFELSSLSSAIGKANPQTALPTDRKGRKRDDKPDVGAFEWIEPKTE</sequence>
<accession>A0ABV1FNW2</accession>
<evidence type="ECO:0000313" key="3">
    <source>
        <dbReference type="EMBL" id="MEQ2486098.1"/>
    </source>
</evidence>
<evidence type="ECO:0000313" key="4">
    <source>
        <dbReference type="Proteomes" id="UP001487296"/>
    </source>
</evidence>
<dbReference type="PROSITE" id="PS51257">
    <property type="entry name" value="PROKAR_LIPOPROTEIN"/>
    <property type="match status" value="1"/>
</dbReference>
<keyword evidence="2" id="KW-0732">Signal</keyword>
<proteinExistence type="predicted"/>
<dbReference type="Gene3D" id="2.160.20.10">
    <property type="entry name" value="Single-stranded right-handed beta-helix, Pectin lyase-like"/>
    <property type="match status" value="1"/>
</dbReference>
<protein>
    <submittedName>
        <fullName evidence="3">Choice-of-anchor Q domain-containing protein</fullName>
    </submittedName>
</protein>
<dbReference type="InterPro" id="IPR011050">
    <property type="entry name" value="Pectin_lyase_fold/virulence"/>
</dbReference>
<feature type="signal peptide" evidence="2">
    <location>
        <begin position="1"/>
        <end position="21"/>
    </location>
</feature>
<dbReference type="SUPFAM" id="SSF51126">
    <property type="entry name" value="Pectin lyase-like"/>
    <property type="match status" value="1"/>
</dbReference>
<dbReference type="RefSeq" id="WP_215759165.1">
    <property type="nucleotide sequence ID" value="NZ_JAHKBE010000007.1"/>
</dbReference>
<dbReference type="EMBL" id="JBBNFP010000007">
    <property type="protein sequence ID" value="MEQ2486098.1"/>
    <property type="molecule type" value="Genomic_DNA"/>
</dbReference>
<keyword evidence="4" id="KW-1185">Reference proteome</keyword>
<reference evidence="3 4" key="1">
    <citation type="submission" date="2024-04" db="EMBL/GenBank/DDBJ databases">
        <title>Human intestinal bacterial collection.</title>
        <authorList>
            <person name="Pauvert C."/>
            <person name="Hitch T.C.A."/>
            <person name="Clavel T."/>
        </authorList>
    </citation>
    <scope>NUCLEOTIDE SEQUENCE [LARGE SCALE GENOMIC DNA]</scope>
    <source>
        <strain evidence="3 4">CLA-AA-H145</strain>
    </source>
</reference>
<evidence type="ECO:0000256" key="1">
    <source>
        <dbReference type="SAM" id="MobiDB-lite"/>
    </source>
</evidence>
<dbReference type="Proteomes" id="UP001487296">
    <property type="component" value="Unassembled WGS sequence"/>
</dbReference>
<feature type="chain" id="PRO_5045099419" evidence="2">
    <location>
        <begin position="22"/>
        <end position="482"/>
    </location>
</feature>
<comment type="caution">
    <text evidence="3">The sequence shown here is derived from an EMBL/GenBank/DDBJ whole genome shotgun (WGS) entry which is preliminary data.</text>
</comment>